<name>A0ABW0EGC7_9PSEU</name>
<feature type="transmembrane region" description="Helical" evidence="6">
    <location>
        <begin position="300"/>
        <end position="321"/>
    </location>
</feature>
<evidence type="ECO:0000256" key="2">
    <source>
        <dbReference type="ARBA" id="ARBA00022475"/>
    </source>
</evidence>
<dbReference type="RefSeq" id="WP_378244365.1">
    <property type="nucleotide sequence ID" value="NZ_JBHSKF010000002.1"/>
</dbReference>
<proteinExistence type="predicted"/>
<dbReference type="InterPro" id="IPR001851">
    <property type="entry name" value="ABC_transp_permease"/>
</dbReference>
<dbReference type="CDD" id="cd06579">
    <property type="entry name" value="TM_PBP1_transp_AraH_like"/>
    <property type="match status" value="1"/>
</dbReference>
<keyword evidence="3 6" id="KW-0812">Transmembrane</keyword>
<organism evidence="7 8">
    <name type="scientific">Actinokineospora guangxiensis</name>
    <dbReference type="NCBI Taxonomy" id="1490288"/>
    <lineage>
        <taxon>Bacteria</taxon>
        <taxon>Bacillati</taxon>
        <taxon>Actinomycetota</taxon>
        <taxon>Actinomycetes</taxon>
        <taxon>Pseudonocardiales</taxon>
        <taxon>Pseudonocardiaceae</taxon>
        <taxon>Actinokineospora</taxon>
    </lineage>
</organism>
<evidence type="ECO:0000313" key="7">
    <source>
        <dbReference type="EMBL" id="MFC5286437.1"/>
    </source>
</evidence>
<comment type="subcellular location">
    <subcellularLocation>
        <location evidence="1">Cell membrane</location>
        <topology evidence="1">Multi-pass membrane protein</topology>
    </subcellularLocation>
</comment>
<accession>A0ABW0EGC7</accession>
<sequence length="335" mass="33581">MSAPTRAPGARTSRTAAALVQRHGALVVLAVLLVVGGVAYDTFLTFYTLGNLAVQASFLAVVALGMTVVIISGGIDLSVGSVYALAGVLAAYASRWGVIAALVLPIAVCAVVGLVQGWLIGRHRMAPFIVTLGGLLFARGLLQLITDEGSQTFLVPAESAFRWLGQETVLGVGVPVWIVAALYLGVGVLLARTGFGLRVYAIGGGEDAAGLMGVPVAATKVRAYVLSATLAGFAGVLAASQLGSGVTVVGVGLELNAIAAVVIGGTLLTGGVGAVGGTLAGVALLFVIQELINQSGAFTANMQAVVSGAVLIAVVVVQTVLSRASLSRASRAPRP</sequence>
<dbReference type="EMBL" id="JBHSKF010000002">
    <property type="protein sequence ID" value="MFC5286437.1"/>
    <property type="molecule type" value="Genomic_DNA"/>
</dbReference>
<keyword evidence="8" id="KW-1185">Reference proteome</keyword>
<feature type="transmembrane region" description="Helical" evidence="6">
    <location>
        <begin position="95"/>
        <end position="119"/>
    </location>
</feature>
<keyword evidence="4 6" id="KW-1133">Transmembrane helix</keyword>
<dbReference type="PANTHER" id="PTHR32196">
    <property type="entry name" value="ABC TRANSPORTER PERMEASE PROTEIN YPHD-RELATED-RELATED"/>
    <property type="match status" value="1"/>
</dbReference>
<evidence type="ECO:0000256" key="5">
    <source>
        <dbReference type="ARBA" id="ARBA00023136"/>
    </source>
</evidence>
<keyword evidence="5 6" id="KW-0472">Membrane</keyword>
<evidence type="ECO:0000256" key="1">
    <source>
        <dbReference type="ARBA" id="ARBA00004651"/>
    </source>
</evidence>
<dbReference type="Pfam" id="PF02653">
    <property type="entry name" value="BPD_transp_2"/>
    <property type="match status" value="1"/>
</dbReference>
<evidence type="ECO:0000256" key="6">
    <source>
        <dbReference type="SAM" id="Phobius"/>
    </source>
</evidence>
<dbReference type="PANTHER" id="PTHR32196:SF63">
    <property type="entry name" value="INNER MEMBRANE ABC TRANSPORTER PERMEASE PROTEIN YJFF"/>
    <property type="match status" value="1"/>
</dbReference>
<comment type="caution">
    <text evidence="7">The sequence shown here is derived from an EMBL/GenBank/DDBJ whole genome shotgun (WGS) entry which is preliminary data.</text>
</comment>
<feature type="transmembrane region" description="Helical" evidence="6">
    <location>
        <begin position="52"/>
        <end position="75"/>
    </location>
</feature>
<feature type="transmembrane region" description="Helical" evidence="6">
    <location>
        <begin position="221"/>
        <end position="243"/>
    </location>
</feature>
<feature type="transmembrane region" description="Helical" evidence="6">
    <location>
        <begin position="20"/>
        <end position="40"/>
    </location>
</feature>
<evidence type="ECO:0000256" key="4">
    <source>
        <dbReference type="ARBA" id="ARBA00022989"/>
    </source>
</evidence>
<evidence type="ECO:0000256" key="3">
    <source>
        <dbReference type="ARBA" id="ARBA00022692"/>
    </source>
</evidence>
<protein>
    <submittedName>
        <fullName evidence="7">ABC transporter permease</fullName>
    </submittedName>
</protein>
<keyword evidence="2" id="KW-1003">Cell membrane</keyword>
<feature type="transmembrane region" description="Helical" evidence="6">
    <location>
        <begin position="169"/>
        <end position="191"/>
    </location>
</feature>
<reference evidence="8" key="1">
    <citation type="journal article" date="2019" name="Int. J. Syst. Evol. Microbiol.">
        <title>The Global Catalogue of Microorganisms (GCM) 10K type strain sequencing project: providing services to taxonomists for standard genome sequencing and annotation.</title>
        <authorList>
            <consortium name="The Broad Institute Genomics Platform"/>
            <consortium name="The Broad Institute Genome Sequencing Center for Infectious Disease"/>
            <person name="Wu L."/>
            <person name="Ma J."/>
        </authorList>
    </citation>
    <scope>NUCLEOTIDE SEQUENCE [LARGE SCALE GENOMIC DNA]</scope>
    <source>
        <strain evidence="8">CCUG 59778</strain>
    </source>
</reference>
<feature type="transmembrane region" description="Helical" evidence="6">
    <location>
        <begin position="255"/>
        <end position="288"/>
    </location>
</feature>
<evidence type="ECO:0000313" key="8">
    <source>
        <dbReference type="Proteomes" id="UP001596157"/>
    </source>
</evidence>
<gene>
    <name evidence="7" type="ORF">ACFPM7_05185</name>
</gene>
<dbReference type="Proteomes" id="UP001596157">
    <property type="component" value="Unassembled WGS sequence"/>
</dbReference>